<evidence type="ECO:0000256" key="1">
    <source>
        <dbReference type="SAM" id="MobiDB-lite"/>
    </source>
</evidence>
<dbReference type="PANTHER" id="PTHR33779:SF1">
    <property type="entry name" value="EXPRESSED PROTEIN"/>
    <property type="match status" value="1"/>
</dbReference>
<organism evidence="3 4">
    <name type="scientific">Riccia sorocarpa</name>
    <dbReference type="NCBI Taxonomy" id="122646"/>
    <lineage>
        <taxon>Eukaryota</taxon>
        <taxon>Viridiplantae</taxon>
        <taxon>Streptophyta</taxon>
        <taxon>Embryophyta</taxon>
        <taxon>Marchantiophyta</taxon>
        <taxon>Marchantiopsida</taxon>
        <taxon>Marchantiidae</taxon>
        <taxon>Marchantiales</taxon>
        <taxon>Ricciaceae</taxon>
        <taxon>Riccia</taxon>
    </lineage>
</organism>
<feature type="domain" description="PHD-type zinc finger plants" evidence="2">
    <location>
        <begin position="108"/>
        <end position="151"/>
    </location>
</feature>
<feature type="compositionally biased region" description="Low complexity" evidence="1">
    <location>
        <begin position="167"/>
        <end position="185"/>
    </location>
</feature>
<feature type="compositionally biased region" description="Basic and acidic residues" evidence="1">
    <location>
        <begin position="466"/>
        <end position="485"/>
    </location>
</feature>
<feature type="compositionally biased region" description="Polar residues" evidence="1">
    <location>
        <begin position="626"/>
        <end position="639"/>
    </location>
</feature>
<name>A0ABD3I7Q9_9MARC</name>
<feature type="compositionally biased region" description="Basic residues" evidence="1">
    <location>
        <begin position="333"/>
        <end position="342"/>
    </location>
</feature>
<feature type="region of interest" description="Disordered" evidence="1">
    <location>
        <begin position="1"/>
        <end position="36"/>
    </location>
</feature>
<dbReference type="EMBL" id="JBJQOH010000001">
    <property type="protein sequence ID" value="KAL3699638.1"/>
    <property type="molecule type" value="Genomic_DNA"/>
</dbReference>
<evidence type="ECO:0000313" key="4">
    <source>
        <dbReference type="Proteomes" id="UP001633002"/>
    </source>
</evidence>
<feature type="compositionally biased region" description="Low complexity" evidence="1">
    <location>
        <begin position="255"/>
        <end position="264"/>
    </location>
</feature>
<comment type="caution">
    <text evidence="3">The sequence shown here is derived from an EMBL/GenBank/DDBJ whole genome shotgun (WGS) entry which is preliminary data.</text>
</comment>
<keyword evidence="4" id="KW-1185">Reference proteome</keyword>
<gene>
    <name evidence="3" type="ORF">R1sor_017660</name>
</gene>
<sequence length="676" mass="71653">MEKTNRQKLSTGVTGTDEINNSETESRGPGGTGRLTNECNTLRRSGVVEEQLHFKKPRLDSSYVMKMPEIRCEDGSIILKHCDNMQMMSMRTDDDKECSTACVGECSTCGDTGFQSELFRCTKCSVRLQHTYCSNSYNPKKRWFIGLCNWCELDVSRSGGSTTPVATKQATTGTIPTTPTAQTGTNRRDSTSTPCSLESTRGSAAIDCSTSRVSHREGSPLPTTVKSVRCSKLPSFDAIENIAKRSGPSCNGAVKTSSKKSSPSSGGGGEGGSVSSGTTSSDDKLEKSPQGGGGTVAVPAKAVAGVERTTVLGGKESEEGSEEGEEKPLVLKRSCHRPRHVAPKTATNASGGREGTMNSKENSRETSSTSSDSADTNKSSAGRVVSGGGRGESDAKPPSSNTNTKGTSGAFRRSYSMNMITKSKKAATPQQLVDYDDKSETTMDNTVRVMSSGRRSPGGASPKVGVKRERDSPVEEERRAKKEKYCSGSSTPTTTSGGPGADGGQKLKTASIAIQESSTREGGSCISARRVNDQKDRKENNGGGSVRTVGGGVAGSVDRKFAGRVLNVGSNGLEVAEPEQGTVRHGASGRSVIPLRKSQSFRLLQQQHNTEQSRLVNRPNAIIGKSKQSTHTSVEASRTPTRKFADLKNSSSKLRRSSSSPRVSGVHFKCLSDILC</sequence>
<feature type="region of interest" description="Disordered" evidence="1">
    <location>
        <begin position="160"/>
        <end position="199"/>
    </location>
</feature>
<feature type="compositionally biased region" description="Polar residues" evidence="1">
    <location>
        <begin position="512"/>
        <end position="521"/>
    </location>
</feature>
<feature type="compositionally biased region" description="Gly residues" evidence="1">
    <location>
        <begin position="541"/>
        <end position="554"/>
    </location>
</feature>
<dbReference type="Proteomes" id="UP001633002">
    <property type="component" value="Unassembled WGS sequence"/>
</dbReference>
<feature type="compositionally biased region" description="Low complexity" evidence="1">
    <location>
        <begin position="487"/>
        <end position="496"/>
    </location>
</feature>
<feature type="compositionally biased region" description="Basic and acidic residues" evidence="1">
    <location>
        <begin position="530"/>
        <end position="540"/>
    </location>
</feature>
<feature type="compositionally biased region" description="Gly residues" evidence="1">
    <location>
        <begin position="265"/>
        <end position="274"/>
    </location>
</feature>
<dbReference type="InterPro" id="IPR056874">
    <property type="entry name" value="PHD_dom_pln"/>
</dbReference>
<evidence type="ECO:0000259" key="2">
    <source>
        <dbReference type="Pfam" id="PF25054"/>
    </source>
</evidence>
<reference evidence="3 4" key="1">
    <citation type="submission" date="2024-09" db="EMBL/GenBank/DDBJ databases">
        <title>Chromosome-scale assembly of Riccia sorocarpa.</title>
        <authorList>
            <person name="Paukszto L."/>
        </authorList>
    </citation>
    <scope>NUCLEOTIDE SEQUENCE [LARGE SCALE GENOMIC DNA]</scope>
    <source>
        <strain evidence="3">LP-2024</strain>
        <tissue evidence="3">Aerial parts of the thallus</tissue>
    </source>
</reference>
<feature type="compositionally biased region" description="Polar residues" evidence="1">
    <location>
        <begin position="7"/>
        <end position="23"/>
    </location>
</feature>
<feature type="region of interest" description="Disordered" evidence="1">
    <location>
        <begin position="243"/>
        <end position="557"/>
    </location>
</feature>
<accession>A0ABD3I7Q9</accession>
<feature type="compositionally biased region" description="Low complexity" evidence="1">
    <location>
        <begin position="365"/>
        <end position="384"/>
    </location>
</feature>
<feature type="compositionally biased region" description="Low complexity" evidence="1">
    <location>
        <begin position="451"/>
        <end position="462"/>
    </location>
</feature>
<dbReference type="AlphaFoldDB" id="A0ABD3I7Q9"/>
<proteinExistence type="predicted"/>
<feature type="region of interest" description="Disordered" evidence="1">
    <location>
        <begin position="206"/>
        <end position="225"/>
    </location>
</feature>
<feature type="compositionally biased region" description="Polar residues" evidence="1">
    <location>
        <begin position="398"/>
        <end position="407"/>
    </location>
</feature>
<feature type="region of interest" description="Disordered" evidence="1">
    <location>
        <begin position="624"/>
        <end position="663"/>
    </location>
</feature>
<evidence type="ECO:0000313" key="3">
    <source>
        <dbReference type="EMBL" id="KAL3699638.1"/>
    </source>
</evidence>
<protein>
    <recommendedName>
        <fullName evidence="2">PHD-type zinc finger plants domain-containing protein</fullName>
    </recommendedName>
</protein>
<dbReference type="Pfam" id="PF25054">
    <property type="entry name" value="PHD_pln"/>
    <property type="match status" value="1"/>
</dbReference>
<dbReference type="PANTHER" id="PTHR33779">
    <property type="entry name" value="EXPRESSED PROTEIN"/>
    <property type="match status" value="1"/>
</dbReference>